<evidence type="ECO:0000313" key="3">
    <source>
        <dbReference type="Proteomes" id="UP000041254"/>
    </source>
</evidence>
<dbReference type="VEuPathDB" id="CryptoDB:Vbra_2487"/>
<feature type="compositionally biased region" description="Polar residues" evidence="1">
    <location>
        <begin position="1"/>
        <end position="22"/>
    </location>
</feature>
<feature type="region of interest" description="Disordered" evidence="1">
    <location>
        <begin position="1"/>
        <end position="23"/>
    </location>
</feature>
<dbReference type="EMBL" id="CDMY01000359">
    <property type="protein sequence ID" value="CEM05508.1"/>
    <property type="molecule type" value="Genomic_DNA"/>
</dbReference>
<proteinExistence type="predicted"/>
<gene>
    <name evidence="2" type="ORF">Vbra_2487</name>
</gene>
<dbReference type="AlphaFoldDB" id="A0A0G4F1V3"/>
<protein>
    <submittedName>
        <fullName evidence="2">Uncharacterized protein</fullName>
    </submittedName>
</protein>
<dbReference type="Proteomes" id="UP000041254">
    <property type="component" value="Unassembled WGS sequence"/>
</dbReference>
<evidence type="ECO:0000256" key="1">
    <source>
        <dbReference type="SAM" id="MobiDB-lite"/>
    </source>
</evidence>
<name>A0A0G4F1V3_VITBC</name>
<keyword evidence="3" id="KW-1185">Reference proteome</keyword>
<evidence type="ECO:0000313" key="2">
    <source>
        <dbReference type="EMBL" id="CEM05508.1"/>
    </source>
</evidence>
<dbReference type="InParanoid" id="A0A0G4F1V3"/>
<organism evidence="2 3">
    <name type="scientific">Vitrella brassicaformis (strain CCMP3155)</name>
    <dbReference type="NCBI Taxonomy" id="1169540"/>
    <lineage>
        <taxon>Eukaryota</taxon>
        <taxon>Sar</taxon>
        <taxon>Alveolata</taxon>
        <taxon>Colpodellida</taxon>
        <taxon>Vitrellaceae</taxon>
        <taxon>Vitrella</taxon>
    </lineage>
</organism>
<sequence length="86" mass="9610">MTKEVSNTQEQPRGSGWNSKGNKWTDLGSGAYHYSNYDGGANNSFYYKHQDGSSYYGKVVEGKHVSGVYTSPKGVRKTYGPYSRQK</sequence>
<reference evidence="2 3" key="1">
    <citation type="submission" date="2014-11" db="EMBL/GenBank/DDBJ databases">
        <authorList>
            <person name="Zhu J."/>
            <person name="Qi W."/>
            <person name="Song R."/>
        </authorList>
    </citation>
    <scope>NUCLEOTIDE SEQUENCE [LARGE SCALE GENOMIC DNA]</scope>
</reference>
<accession>A0A0G4F1V3</accession>